<dbReference type="CDD" id="cd03392">
    <property type="entry name" value="PAP2_like_2"/>
    <property type="match status" value="1"/>
</dbReference>
<dbReference type="SUPFAM" id="SSF48317">
    <property type="entry name" value="Acid phosphatase/Vanadium-dependent haloperoxidase"/>
    <property type="match status" value="1"/>
</dbReference>
<dbReference type="Gene3D" id="1.20.144.10">
    <property type="entry name" value="Phosphatidic acid phosphatase type 2/haloperoxidase"/>
    <property type="match status" value="2"/>
</dbReference>
<evidence type="ECO:0000256" key="1">
    <source>
        <dbReference type="SAM" id="Phobius"/>
    </source>
</evidence>
<dbReference type="InterPro" id="IPR036938">
    <property type="entry name" value="PAP2/HPO_sf"/>
</dbReference>
<keyword evidence="1" id="KW-0472">Membrane</keyword>
<feature type="transmembrane region" description="Helical" evidence="1">
    <location>
        <begin position="154"/>
        <end position="176"/>
    </location>
</feature>
<protein>
    <submittedName>
        <fullName evidence="3">Undecaprenyl-diphosphatase</fullName>
    </submittedName>
</protein>
<keyword evidence="1" id="KW-0812">Transmembrane</keyword>
<keyword evidence="4" id="KW-1185">Reference proteome</keyword>
<evidence type="ECO:0000313" key="3">
    <source>
        <dbReference type="EMBL" id="RKD72924.1"/>
    </source>
</evidence>
<feature type="transmembrane region" description="Helical" evidence="1">
    <location>
        <begin position="182"/>
        <end position="201"/>
    </location>
</feature>
<feature type="transmembrane region" description="Helical" evidence="1">
    <location>
        <begin position="85"/>
        <end position="107"/>
    </location>
</feature>
<dbReference type="Pfam" id="PF01569">
    <property type="entry name" value="PAP2"/>
    <property type="match status" value="1"/>
</dbReference>
<sequence>MIEKKWIVFICLSGIAAFIILAQDVAGGTSTAWEQSIIDAVRIWTNPFMIEVFKFITSLASVIFTTALTTFLTILFWVRKKWKKGWIVAIAVGGSGAINFALKSYFYRDRPSVNQLIEADGYSFPSGHAMNALVMYGMIALILVLAVENAGVKAAVIAASALLIVLIGLSRIYLGVHYPGDVMGGFIVASMWLLITGSWYIKTHLGEPLPESRLRTNN</sequence>
<dbReference type="RefSeq" id="WP_120193314.1">
    <property type="nucleotide sequence ID" value="NZ_RAPK01000009.1"/>
</dbReference>
<dbReference type="EMBL" id="RAPK01000009">
    <property type="protein sequence ID" value="RKD72924.1"/>
    <property type="molecule type" value="Genomic_DNA"/>
</dbReference>
<dbReference type="SMART" id="SM00014">
    <property type="entry name" value="acidPPc"/>
    <property type="match status" value="1"/>
</dbReference>
<dbReference type="AlphaFoldDB" id="A0A419V378"/>
<feature type="domain" description="Phosphatidic acid phosphatase type 2/haloperoxidase" evidence="2">
    <location>
        <begin position="84"/>
        <end position="197"/>
    </location>
</feature>
<name>A0A419V378_9BACL</name>
<feature type="transmembrane region" description="Helical" evidence="1">
    <location>
        <begin position="55"/>
        <end position="78"/>
    </location>
</feature>
<dbReference type="OrthoDB" id="9789113at2"/>
<reference evidence="3 4" key="1">
    <citation type="submission" date="2018-09" db="EMBL/GenBank/DDBJ databases">
        <title>Genomic Encyclopedia of Archaeal and Bacterial Type Strains, Phase II (KMG-II): from individual species to whole genera.</title>
        <authorList>
            <person name="Goeker M."/>
        </authorList>
    </citation>
    <scope>NUCLEOTIDE SEQUENCE [LARGE SCALE GENOMIC DNA]</scope>
    <source>
        <strain evidence="3 4">DSM 17008</strain>
    </source>
</reference>
<dbReference type="Proteomes" id="UP000285120">
    <property type="component" value="Unassembled WGS sequence"/>
</dbReference>
<evidence type="ECO:0000313" key="4">
    <source>
        <dbReference type="Proteomes" id="UP000285120"/>
    </source>
</evidence>
<feature type="transmembrane region" description="Helical" evidence="1">
    <location>
        <begin position="127"/>
        <end position="147"/>
    </location>
</feature>
<accession>A0A419V378</accession>
<keyword evidence="1" id="KW-1133">Transmembrane helix</keyword>
<evidence type="ECO:0000259" key="2">
    <source>
        <dbReference type="SMART" id="SM00014"/>
    </source>
</evidence>
<gene>
    <name evidence="3" type="ORF">ATL39_2120</name>
</gene>
<dbReference type="PANTHER" id="PTHR14969">
    <property type="entry name" value="SPHINGOSINE-1-PHOSPHATE PHOSPHOHYDROLASE"/>
    <property type="match status" value="1"/>
</dbReference>
<dbReference type="PANTHER" id="PTHR14969:SF13">
    <property type="entry name" value="AT30094P"/>
    <property type="match status" value="1"/>
</dbReference>
<dbReference type="InterPro" id="IPR000326">
    <property type="entry name" value="PAP2/HPO"/>
</dbReference>
<comment type="caution">
    <text evidence="3">The sequence shown here is derived from an EMBL/GenBank/DDBJ whole genome shotgun (WGS) entry which is preliminary data.</text>
</comment>
<proteinExistence type="predicted"/>
<organism evidence="3 4">
    <name type="scientific">Sinobaca qinghaiensis</name>
    <dbReference type="NCBI Taxonomy" id="342944"/>
    <lineage>
        <taxon>Bacteria</taxon>
        <taxon>Bacillati</taxon>
        <taxon>Bacillota</taxon>
        <taxon>Bacilli</taxon>
        <taxon>Bacillales</taxon>
        <taxon>Sporolactobacillaceae</taxon>
        <taxon>Sinobaca</taxon>
    </lineage>
</organism>